<dbReference type="AlphaFoldDB" id="A0A485M0J2"/>
<name>A0A485M0J2_9ZZZZ</name>
<sequence>MNRDGVDKTQEEIVEEMAKALGHSGDLLEEILARLDALDRKMETTEDVYAYNAMVEEFNSLRRQALSRREMLMIHREAIGVRKHRYVEICYPIPDKKSKKPVNDHV</sequence>
<gene>
    <name evidence="1" type="ORF">SCFA_40048</name>
</gene>
<reference evidence="1" key="1">
    <citation type="submission" date="2019-03" db="EMBL/GenBank/DDBJ databases">
        <authorList>
            <person name="Hao L."/>
        </authorList>
    </citation>
    <scope>NUCLEOTIDE SEQUENCE</scope>
</reference>
<accession>A0A485M0J2</accession>
<proteinExistence type="predicted"/>
<organism evidence="1">
    <name type="scientific">anaerobic digester metagenome</name>
    <dbReference type="NCBI Taxonomy" id="1263854"/>
    <lineage>
        <taxon>unclassified sequences</taxon>
        <taxon>metagenomes</taxon>
        <taxon>ecological metagenomes</taxon>
    </lineage>
</organism>
<protein>
    <submittedName>
        <fullName evidence="1">Uncharacterized protein</fullName>
    </submittedName>
</protein>
<evidence type="ECO:0000313" key="1">
    <source>
        <dbReference type="EMBL" id="VFU15171.1"/>
    </source>
</evidence>
<dbReference type="EMBL" id="CAADRM010000103">
    <property type="protein sequence ID" value="VFU15171.1"/>
    <property type="molecule type" value="Genomic_DNA"/>
</dbReference>